<dbReference type="EC" id="2.3.2.31" evidence="6"/>
<dbReference type="InterPro" id="IPR031127">
    <property type="entry name" value="E3_UB_ligase_RBR"/>
</dbReference>
<dbReference type="SMART" id="SM00591">
    <property type="entry name" value="RWD"/>
    <property type="match status" value="1"/>
</dbReference>
<dbReference type="SUPFAM" id="SSF57850">
    <property type="entry name" value="RING/U-box"/>
    <property type="match status" value="4"/>
</dbReference>
<dbReference type="CDD" id="cd20341">
    <property type="entry name" value="BRcat_RBR_RNF14"/>
    <property type="match status" value="1"/>
</dbReference>
<dbReference type="InterPro" id="IPR006575">
    <property type="entry name" value="RWD_dom"/>
</dbReference>
<keyword evidence="20" id="KW-0436">Ligase</keyword>
<dbReference type="Gramene" id="OE9A041070T3">
    <property type="protein sequence ID" value="OE9A041070C3"/>
    <property type="gene ID" value="OE9A041070"/>
</dbReference>
<keyword evidence="9" id="KW-0677">Repeat</keyword>
<evidence type="ECO:0000256" key="13">
    <source>
        <dbReference type="ARBA" id="ARBA00044508"/>
    </source>
</evidence>
<dbReference type="InterPro" id="IPR002867">
    <property type="entry name" value="IBR_dom"/>
</dbReference>
<comment type="caution">
    <text evidence="20">The sequence shown here is derived from an EMBL/GenBank/DDBJ whole genome shotgun (WGS) entry which is preliminary data.</text>
</comment>
<protein>
    <recommendedName>
        <fullName evidence="6">RBR-type E3 ubiquitin transferase</fullName>
        <ecNumber evidence="6">2.3.2.31</ecNumber>
    </recommendedName>
</protein>
<evidence type="ECO:0000256" key="5">
    <source>
        <dbReference type="ARBA" id="ARBA00005884"/>
    </source>
</evidence>
<evidence type="ECO:0000313" key="20">
    <source>
        <dbReference type="EMBL" id="CAA2975804.1"/>
    </source>
</evidence>
<dbReference type="SMART" id="SM00184">
    <property type="entry name" value="RING"/>
    <property type="match status" value="3"/>
</dbReference>
<sequence length="680" mass="78675">MSSRKGGYRRGKPKQFHRQDLKINENWTFRPIDDKEDVREADEIVSTPEPENLESTSSSAVPFLVPESSSRDQKRQNRRNSRWATRNRVSPLGEAQVMRKAELGFAKEEDSAGSFDQALNPDLKNYKNEVNKEKKEKEEESIEGSCSKEEDEVVDVGKRLEELRMSVQEPELSEEQLKVNDQLQEDELLALESIYGDNIFILDKQNGLWSFQINIHIEVPSAIMITANLKSHDTHDGQDGDSSEFSYSFKVEHLQPILLTCLLPKSYPSHHAPYFTISVQWLDSKKISDLCFKLESIWKEQPEQEVIYQWVEWLHSSTLSYLGFDHEIVLGPYGVRHTEDRRAISGSISPDVDIPSMKSYNDEQHNENFFRNIHECCICFSEFQGSEFIRLPCQHFFCNICMKTYSDMHIKEGTILKLKCPDTKCGGMIPPGLLKRLLGENDFERWESLMLQKTLESMSDVVYCPRCETACLEDEDQHAQCSKCFYSFCTLCREKRHVGVACMTPEMKLLILQERQNSTQLKVDQRRLEKELINELLSVKEIKRSAKQCPSCKMAISRTEGCNKMVCNNCGQYFCYRCNKAIEGYEHFRDGNCELFQAEEIQMWEERMNARQVGGQIQAQLFADRGHSCPNCGQLNAKVGNNNHIFCWACQNHYCYLCRKMVRRSSQHYGPRGCKQHTVG</sequence>
<evidence type="ECO:0000256" key="15">
    <source>
        <dbReference type="SAM" id="Coils"/>
    </source>
</evidence>
<evidence type="ECO:0000259" key="19">
    <source>
        <dbReference type="PROSITE" id="PS51873"/>
    </source>
</evidence>
<comment type="similarity">
    <text evidence="13">Belongs to the RBR family. RNF14 subfamily.</text>
</comment>
<dbReference type="GO" id="GO:0016567">
    <property type="term" value="P:protein ubiquitination"/>
    <property type="evidence" value="ECO:0007669"/>
    <property type="project" value="InterPro"/>
</dbReference>
<dbReference type="AlphaFoldDB" id="A0A8S0R9K8"/>
<feature type="compositionally biased region" description="Basic residues" evidence="16">
    <location>
        <begin position="1"/>
        <end position="16"/>
    </location>
</feature>
<proteinExistence type="inferred from homology"/>
<dbReference type="CDD" id="cd20354">
    <property type="entry name" value="Rcat_RBR_RNF14"/>
    <property type="match status" value="1"/>
</dbReference>
<evidence type="ECO:0000256" key="7">
    <source>
        <dbReference type="ARBA" id="ARBA00022679"/>
    </source>
</evidence>
<evidence type="ECO:0000256" key="16">
    <source>
        <dbReference type="SAM" id="MobiDB-lite"/>
    </source>
</evidence>
<dbReference type="CDD" id="cd23820">
    <property type="entry name" value="RWD_RNF14"/>
    <property type="match status" value="1"/>
</dbReference>
<evidence type="ECO:0000256" key="6">
    <source>
        <dbReference type="ARBA" id="ARBA00012251"/>
    </source>
</evidence>
<evidence type="ECO:0000259" key="18">
    <source>
        <dbReference type="PROSITE" id="PS50908"/>
    </source>
</evidence>
<comment type="similarity">
    <text evidence="5">Belongs to the RBR family. Ariadne subfamily.</text>
</comment>
<dbReference type="EMBL" id="CACTIH010002310">
    <property type="protein sequence ID" value="CAA2975804.1"/>
    <property type="molecule type" value="Genomic_DNA"/>
</dbReference>
<evidence type="ECO:0000259" key="17">
    <source>
        <dbReference type="PROSITE" id="PS50089"/>
    </source>
</evidence>
<feature type="domain" description="RING-type" evidence="17">
    <location>
        <begin position="376"/>
        <end position="424"/>
    </location>
</feature>
<evidence type="ECO:0000256" key="2">
    <source>
        <dbReference type="ARBA" id="ARBA00001947"/>
    </source>
</evidence>
<dbReference type="GO" id="GO:0008270">
    <property type="term" value="F:zinc ion binding"/>
    <property type="evidence" value="ECO:0007669"/>
    <property type="project" value="UniProtKB-KW"/>
</dbReference>
<dbReference type="CDD" id="cd20336">
    <property type="entry name" value="Rcat_RBR"/>
    <property type="match status" value="1"/>
</dbReference>
<dbReference type="PROSITE" id="PS51873">
    <property type="entry name" value="TRIAD"/>
    <property type="match status" value="1"/>
</dbReference>
<evidence type="ECO:0000256" key="10">
    <source>
        <dbReference type="ARBA" id="ARBA00022771"/>
    </source>
</evidence>
<dbReference type="SUPFAM" id="SSF54495">
    <property type="entry name" value="UBC-like"/>
    <property type="match status" value="1"/>
</dbReference>
<dbReference type="PROSITE" id="PS50908">
    <property type="entry name" value="RWD"/>
    <property type="match status" value="1"/>
</dbReference>
<organism evidence="20 21">
    <name type="scientific">Olea europaea subsp. europaea</name>
    <dbReference type="NCBI Taxonomy" id="158383"/>
    <lineage>
        <taxon>Eukaryota</taxon>
        <taxon>Viridiplantae</taxon>
        <taxon>Streptophyta</taxon>
        <taxon>Embryophyta</taxon>
        <taxon>Tracheophyta</taxon>
        <taxon>Spermatophyta</taxon>
        <taxon>Magnoliopsida</taxon>
        <taxon>eudicotyledons</taxon>
        <taxon>Gunneridae</taxon>
        <taxon>Pentapetalae</taxon>
        <taxon>asterids</taxon>
        <taxon>lamiids</taxon>
        <taxon>Lamiales</taxon>
        <taxon>Oleaceae</taxon>
        <taxon>Oleeae</taxon>
        <taxon>Olea</taxon>
    </lineage>
</organism>
<keyword evidence="12" id="KW-0862">Zinc</keyword>
<evidence type="ECO:0000256" key="8">
    <source>
        <dbReference type="ARBA" id="ARBA00022723"/>
    </source>
</evidence>
<dbReference type="InterPro" id="IPR013083">
    <property type="entry name" value="Znf_RING/FYVE/PHD"/>
</dbReference>
<gene>
    <name evidence="20" type="ORF">OLEA9_A041070</name>
</gene>
<dbReference type="Gene3D" id="3.30.40.10">
    <property type="entry name" value="Zinc/RING finger domain, C3HC4 (zinc finger)"/>
    <property type="match status" value="1"/>
</dbReference>
<comment type="catalytic activity">
    <reaction evidence="1">
        <text>[E2 ubiquitin-conjugating enzyme]-S-ubiquitinyl-L-cysteine + [acceptor protein]-L-lysine = [E2 ubiquitin-conjugating enzyme]-L-cysteine + [acceptor protein]-N(6)-ubiquitinyl-L-lysine.</text>
        <dbReference type="EC" id="2.3.2.31"/>
    </reaction>
</comment>
<dbReference type="Proteomes" id="UP000594638">
    <property type="component" value="Unassembled WGS sequence"/>
</dbReference>
<dbReference type="InterPro" id="IPR001841">
    <property type="entry name" value="Znf_RING"/>
</dbReference>
<comment type="cofactor">
    <cofactor evidence="2">
        <name>Zn(2+)</name>
        <dbReference type="ChEBI" id="CHEBI:29105"/>
    </cofactor>
</comment>
<evidence type="ECO:0000256" key="11">
    <source>
        <dbReference type="ARBA" id="ARBA00022786"/>
    </source>
</evidence>
<dbReference type="Pfam" id="PF26200">
    <property type="entry name" value="Rcat_RNF216"/>
    <property type="match status" value="1"/>
</dbReference>
<dbReference type="FunFam" id="1.20.120.1750:FF:000029">
    <property type="entry name" value="RBR-type E3 ubiquitin transferase"/>
    <property type="match status" value="1"/>
</dbReference>
<feature type="coiled-coil region" evidence="15">
    <location>
        <begin position="120"/>
        <end position="152"/>
    </location>
</feature>
<feature type="domain" description="RWD" evidence="18">
    <location>
        <begin position="186"/>
        <end position="321"/>
    </location>
</feature>
<feature type="domain" description="RING-type" evidence="19">
    <location>
        <begin position="372"/>
        <end position="597"/>
    </location>
</feature>
<reference evidence="20 21" key="1">
    <citation type="submission" date="2019-12" db="EMBL/GenBank/DDBJ databases">
        <authorList>
            <person name="Alioto T."/>
            <person name="Alioto T."/>
            <person name="Gomez Garrido J."/>
        </authorList>
    </citation>
    <scope>NUCLEOTIDE SEQUENCE [LARGE SCALE GENOMIC DNA]</scope>
</reference>
<dbReference type="CDD" id="cd23134">
    <property type="entry name" value="RING-HC_ITT1-like"/>
    <property type="match status" value="1"/>
</dbReference>
<dbReference type="PANTHER" id="PTHR11685">
    <property type="entry name" value="RBR FAMILY RING FINGER AND IBR DOMAIN-CONTAINING"/>
    <property type="match status" value="1"/>
</dbReference>
<comment type="function">
    <text evidence="3">Might act as an E3 ubiquitin-protein ligase, or as part of E3 complex, which accepts ubiquitin from specific E2 ubiquitin-conjugating enzymes and then transfers it to substrates.</text>
</comment>
<keyword evidence="8" id="KW-0479">Metal-binding</keyword>
<dbReference type="Gene3D" id="3.10.110.10">
    <property type="entry name" value="Ubiquitin Conjugating Enzyme"/>
    <property type="match status" value="1"/>
</dbReference>
<dbReference type="FunFam" id="3.30.40.10:FF:000358">
    <property type="entry name" value="RBR-type E3 ubiquitin transferase"/>
    <property type="match status" value="1"/>
</dbReference>
<dbReference type="InterPro" id="IPR017907">
    <property type="entry name" value="Znf_RING_CS"/>
</dbReference>
<dbReference type="PROSITE" id="PS00518">
    <property type="entry name" value="ZF_RING_1"/>
    <property type="match status" value="1"/>
</dbReference>
<comment type="pathway">
    <text evidence="4">Protein modification; protein ubiquitination.</text>
</comment>
<keyword evidence="11" id="KW-0833">Ubl conjugation pathway</keyword>
<dbReference type="PROSITE" id="PS50089">
    <property type="entry name" value="ZF_RING_2"/>
    <property type="match status" value="1"/>
</dbReference>
<accession>A0A8S0R9K8</accession>
<evidence type="ECO:0000256" key="9">
    <source>
        <dbReference type="ARBA" id="ARBA00022737"/>
    </source>
</evidence>
<dbReference type="Pfam" id="PF01485">
    <property type="entry name" value="IBR"/>
    <property type="match status" value="1"/>
</dbReference>
<evidence type="ECO:0000256" key="4">
    <source>
        <dbReference type="ARBA" id="ARBA00004906"/>
    </source>
</evidence>
<keyword evidence="15" id="KW-0175">Coiled coil</keyword>
<feature type="compositionally biased region" description="Basic and acidic residues" evidence="16">
    <location>
        <begin position="31"/>
        <end position="42"/>
    </location>
</feature>
<dbReference type="GO" id="GO:0016874">
    <property type="term" value="F:ligase activity"/>
    <property type="evidence" value="ECO:0007669"/>
    <property type="project" value="UniProtKB-KW"/>
</dbReference>
<dbReference type="InterPro" id="IPR044066">
    <property type="entry name" value="TRIAD_supradom"/>
</dbReference>
<keyword evidence="7" id="KW-0808">Transferase</keyword>
<evidence type="ECO:0000256" key="12">
    <source>
        <dbReference type="ARBA" id="ARBA00022833"/>
    </source>
</evidence>
<dbReference type="SMART" id="SM00647">
    <property type="entry name" value="IBR"/>
    <property type="match status" value="2"/>
</dbReference>
<keyword evidence="10 14" id="KW-0863">Zinc-finger</keyword>
<evidence type="ECO:0000256" key="3">
    <source>
        <dbReference type="ARBA" id="ARBA00003976"/>
    </source>
</evidence>
<dbReference type="Pfam" id="PF05773">
    <property type="entry name" value="RWD"/>
    <property type="match status" value="1"/>
</dbReference>
<feature type="region of interest" description="Disordered" evidence="16">
    <location>
        <begin position="1"/>
        <end position="90"/>
    </location>
</feature>
<dbReference type="InterPro" id="IPR047548">
    <property type="entry name" value="Rcat_RBR_RNF14"/>
</dbReference>
<keyword evidence="21" id="KW-1185">Reference proteome</keyword>
<name>A0A8S0R9K8_OLEEU</name>
<evidence type="ECO:0000313" key="21">
    <source>
        <dbReference type="Proteomes" id="UP000594638"/>
    </source>
</evidence>
<dbReference type="GO" id="GO:0061630">
    <property type="term" value="F:ubiquitin protein ligase activity"/>
    <property type="evidence" value="ECO:0007669"/>
    <property type="project" value="UniProtKB-EC"/>
</dbReference>
<evidence type="ECO:0000256" key="1">
    <source>
        <dbReference type="ARBA" id="ARBA00001798"/>
    </source>
</evidence>
<dbReference type="InterPro" id="IPR016135">
    <property type="entry name" value="UBQ-conjugating_enzyme/RWD"/>
</dbReference>
<dbReference type="Gene3D" id="1.20.120.1750">
    <property type="match status" value="1"/>
</dbReference>
<dbReference type="OrthoDB" id="1431934at2759"/>
<evidence type="ECO:0000256" key="14">
    <source>
        <dbReference type="PROSITE-ProRule" id="PRU00175"/>
    </source>
</evidence>